<feature type="compositionally biased region" description="Low complexity" evidence="3">
    <location>
        <begin position="83"/>
        <end position="98"/>
    </location>
</feature>
<sequence length="529" mass="57948">KFMASREQRDVPDLLSDLPLGRNNGGQAKLKQTKTGPVSKPVKPVAMASAPNSAQSSQGRTADKASPSSVSGQQLLPQRPKPVSASASTTSKKTQVVTGKKEEDSELTFKELLEISMEDNAQRVFDLDLRQKQLKGIPFALKEFKRLKILDLSSNSISEISNLFDNKELKELKLYDNMITSICLLESQRDLSSLQLQYNQIAKIGSGLAPLKKLNSLKLNNNELRTMEVKELAPMSQLTFLDVSFNQLKDISAVVCLPHLEELRADNNLLESLPDFSRCRKLRDLHASHNLLSSLASLRTAPNLEELDLSHNRLAELPAPLDLKLQRLTSLSLSDNRLAEFGWLPNACSNVYTLDMSNNGPVEMDERLAAALGRLGNLFELSFTNCLTPVAAVQKLLPNLDYFNGFTLHRPSTPSGAGGHGGGGAPPPMRPMSAASAVTARQVENQLRSLESRMVSMEEQTEQAFLHLRSRLGQKLAPAPNPTSPTASLQQDANDEALAGDGAPLTGRASSRRDRLRDALEFGRQSRAL</sequence>
<evidence type="ECO:0000256" key="1">
    <source>
        <dbReference type="ARBA" id="ARBA00022614"/>
    </source>
</evidence>
<dbReference type="InterPro" id="IPR003591">
    <property type="entry name" value="Leu-rich_rpt_typical-subtyp"/>
</dbReference>
<proteinExistence type="predicted"/>
<comment type="caution">
    <text evidence="4">The sequence shown here is derived from an EMBL/GenBank/DDBJ whole genome shotgun (WGS) entry which is preliminary data.</text>
</comment>
<dbReference type="STRING" id="282301.A0A267FSC6"/>
<feature type="region of interest" description="Disordered" evidence="3">
    <location>
        <begin position="1"/>
        <end position="101"/>
    </location>
</feature>
<dbReference type="PANTHER" id="PTHR46652:SF3">
    <property type="entry name" value="LEUCINE-RICH REPEAT-CONTAINING PROTEIN 9"/>
    <property type="match status" value="1"/>
</dbReference>
<dbReference type="PANTHER" id="PTHR46652">
    <property type="entry name" value="LEUCINE-RICH REPEAT AND IQ DOMAIN-CONTAINING PROTEIN 1-RELATED"/>
    <property type="match status" value="1"/>
</dbReference>
<dbReference type="Pfam" id="PF00560">
    <property type="entry name" value="LRR_1"/>
    <property type="match status" value="2"/>
</dbReference>
<organism evidence="4 5">
    <name type="scientific">Macrostomum lignano</name>
    <dbReference type="NCBI Taxonomy" id="282301"/>
    <lineage>
        <taxon>Eukaryota</taxon>
        <taxon>Metazoa</taxon>
        <taxon>Spiralia</taxon>
        <taxon>Lophotrochozoa</taxon>
        <taxon>Platyhelminthes</taxon>
        <taxon>Rhabditophora</taxon>
        <taxon>Macrostomorpha</taxon>
        <taxon>Macrostomida</taxon>
        <taxon>Macrostomidae</taxon>
        <taxon>Macrostomum</taxon>
    </lineage>
</organism>
<dbReference type="InterPro" id="IPR001611">
    <property type="entry name" value="Leu-rich_rpt"/>
</dbReference>
<dbReference type="SMART" id="SM00365">
    <property type="entry name" value="LRR_SD22"/>
    <property type="match status" value="5"/>
</dbReference>
<keyword evidence="2" id="KW-0677">Repeat</keyword>
<feature type="non-terminal residue" evidence="4">
    <location>
        <position position="1"/>
    </location>
</feature>
<dbReference type="OrthoDB" id="1574204at2759"/>
<keyword evidence="5" id="KW-1185">Reference proteome</keyword>
<dbReference type="Proteomes" id="UP000215902">
    <property type="component" value="Unassembled WGS sequence"/>
</dbReference>
<feature type="compositionally biased region" description="Basic and acidic residues" evidence="3">
    <location>
        <begin position="511"/>
        <end position="521"/>
    </location>
</feature>
<name>A0A267FSC6_9PLAT</name>
<keyword evidence="1" id="KW-0433">Leucine-rich repeat</keyword>
<dbReference type="SMART" id="SM00364">
    <property type="entry name" value="LRR_BAC"/>
    <property type="match status" value="6"/>
</dbReference>
<dbReference type="SUPFAM" id="SSF52058">
    <property type="entry name" value="L domain-like"/>
    <property type="match status" value="1"/>
</dbReference>
<gene>
    <name evidence="4" type="ORF">BOX15_Mlig017172g2</name>
</gene>
<dbReference type="Gene3D" id="3.80.10.10">
    <property type="entry name" value="Ribonuclease Inhibitor"/>
    <property type="match status" value="1"/>
</dbReference>
<accession>A0A267FSC6</accession>
<reference evidence="4 5" key="1">
    <citation type="submission" date="2017-06" db="EMBL/GenBank/DDBJ databases">
        <title>A platform for efficient transgenesis in Macrostomum lignano, a flatworm model organism for stem cell research.</title>
        <authorList>
            <person name="Berezikov E."/>
        </authorList>
    </citation>
    <scope>NUCLEOTIDE SEQUENCE [LARGE SCALE GENOMIC DNA]</scope>
    <source>
        <strain evidence="4">DV1</strain>
        <tissue evidence="4">Whole organism</tissue>
    </source>
</reference>
<dbReference type="InterPro" id="IPR032675">
    <property type="entry name" value="LRR_dom_sf"/>
</dbReference>
<dbReference type="PROSITE" id="PS51450">
    <property type="entry name" value="LRR"/>
    <property type="match status" value="6"/>
</dbReference>
<feature type="compositionally biased region" description="Polar residues" evidence="3">
    <location>
        <begin position="50"/>
        <end position="76"/>
    </location>
</feature>
<dbReference type="PRINTS" id="PR00019">
    <property type="entry name" value="LEURICHRPT"/>
</dbReference>
<feature type="region of interest" description="Disordered" evidence="3">
    <location>
        <begin position="413"/>
        <end position="440"/>
    </location>
</feature>
<feature type="compositionally biased region" description="Basic and acidic residues" evidence="3">
    <location>
        <begin position="1"/>
        <end position="12"/>
    </location>
</feature>
<dbReference type="EMBL" id="NIVC01000798">
    <property type="protein sequence ID" value="PAA76730.1"/>
    <property type="molecule type" value="Genomic_DNA"/>
</dbReference>
<dbReference type="Pfam" id="PF13855">
    <property type="entry name" value="LRR_8"/>
    <property type="match status" value="1"/>
</dbReference>
<dbReference type="SMART" id="SM00369">
    <property type="entry name" value="LRR_TYP"/>
    <property type="match status" value="6"/>
</dbReference>
<feature type="region of interest" description="Disordered" evidence="3">
    <location>
        <begin position="475"/>
        <end position="529"/>
    </location>
</feature>
<dbReference type="AlphaFoldDB" id="A0A267FSC6"/>
<evidence type="ECO:0000313" key="4">
    <source>
        <dbReference type="EMBL" id="PAA76730.1"/>
    </source>
</evidence>
<dbReference type="InterPro" id="IPR050836">
    <property type="entry name" value="SDS22/Internalin_LRR"/>
</dbReference>
<protein>
    <submittedName>
        <fullName evidence="4">Uncharacterized protein</fullName>
    </submittedName>
</protein>
<evidence type="ECO:0000313" key="5">
    <source>
        <dbReference type="Proteomes" id="UP000215902"/>
    </source>
</evidence>
<evidence type="ECO:0000256" key="3">
    <source>
        <dbReference type="SAM" id="MobiDB-lite"/>
    </source>
</evidence>
<evidence type="ECO:0000256" key="2">
    <source>
        <dbReference type="ARBA" id="ARBA00022737"/>
    </source>
</evidence>